<name>A0A1G7RXI2_9ACTN</name>
<feature type="transmembrane region" description="Helical" evidence="6">
    <location>
        <begin position="228"/>
        <end position="247"/>
    </location>
</feature>
<evidence type="ECO:0000256" key="2">
    <source>
        <dbReference type="ARBA" id="ARBA00022692"/>
    </source>
</evidence>
<comment type="subcellular location">
    <subcellularLocation>
        <location evidence="6">Cell membrane</location>
        <topology evidence="6">Multi-pass membrane protein</topology>
    </subcellularLocation>
    <subcellularLocation>
        <location evidence="1">Membrane</location>
        <topology evidence="1">Multi-pass membrane protein</topology>
    </subcellularLocation>
</comment>
<keyword evidence="5" id="KW-0046">Antibiotic resistance</keyword>
<feature type="transmembrane region" description="Helical" evidence="6">
    <location>
        <begin position="114"/>
        <end position="133"/>
    </location>
</feature>
<evidence type="ECO:0000313" key="8">
    <source>
        <dbReference type="EMBL" id="SDG15394.1"/>
    </source>
</evidence>
<dbReference type="InterPro" id="IPR013525">
    <property type="entry name" value="ABC2_TM"/>
</dbReference>
<dbReference type="InterPro" id="IPR000412">
    <property type="entry name" value="ABC_2_transport"/>
</dbReference>
<dbReference type="Proteomes" id="UP000198923">
    <property type="component" value="Unassembled WGS sequence"/>
</dbReference>
<feature type="domain" description="ABC transmembrane type-2" evidence="7">
    <location>
        <begin position="25"/>
        <end position="254"/>
    </location>
</feature>
<feature type="transmembrane region" description="Helical" evidence="6">
    <location>
        <begin position="20"/>
        <end position="42"/>
    </location>
</feature>
<dbReference type="PANTHER" id="PTHR43229">
    <property type="entry name" value="NODULATION PROTEIN J"/>
    <property type="match status" value="1"/>
</dbReference>
<dbReference type="GO" id="GO:0140359">
    <property type="term" value="F:ABC-type transporter activity"/>
    <property type="evidence" value="ECO:0007669"/>
    <property type="project" value="InterPro"/>
</dbReference>
<evidence type="ECO:0000259" key="7">
    <source>
        <dbReference type="PROSITE" id="PS51012"/>
    </source>
</evidence>
<keyword evidence="3 6" id="KW-1133">Transmembrane helix</keyword>
<dbReference type="STRING" id="504805.SAMN05421505_10284"/>
<organism evidence="8 9">
    <name type="scientific">Sinosporangium album</name>
    <dbReference type="NCBI Taxonomy" id="504805"/>
    <lineage>
        <taxon>Bacteria</taxon>
        <taxon>Bacillati</taxon>
        <taxon>Actinomycetota</taxon>
        <taxon>Actinomycetes</taxon>
        <taxon>Streptosporangiales</taxon>
        <taxon>Streptosporangiaceae</taxon>
        <taxon>Sinosporangium</taxon>
    </lineage>
</organism>
<keyword evidence="2 6" id="KW-0812">Transmembrane</keyword>
<dbReference type="InterPro" id="IPR051784">
    <property type="entry name" value="Nod_factor_ABC_transporter"/>
</dbReference>
<reference evidence="8 9" key="1">
    <citation type="submission" date="2016-10" db="EMBL/GenBank/DDBJ databases">
        <authorList>
            <person name="de Groot N.N."/>
        </authorList>
    </citation>
    <scope>NUCLEOTIDE SEQUENCE [LARGE SCALE GENOMIC DNA]</scope>
    <source>
        <strain evidence="8 9">CPCC 201354</strain>
    </source>
</reference>
<evidence type="ECO:0000256" key="1">
    <source>
        <dbReference type="ARBA" id="ARBA00004141"/>
    </source>
</evidence>
<dbReference type="PIRSF" id="PIRSF006648">
    <property type="entry name" value="DrrB"/>
    <property type="match status" value="1"/>
</dbReference>
<evidence type="ECO:0000256" key="6">
    <source>
        <dbReference type="RuleBase" id="RU361157"/>
    </source>
</evidence>
<dbReference type="RefSeq" id="WP_093167689.1">
    <property type="nucleotide sequence ID" value="NZ_FNCN01000002.1"/>
</dbReference>
<sequence>MAVSFVRDTKIMFVREFAPVLREPFGLLFTMAQPLLFLFLFGPLLGGTQGFGQVGEGSPWQWFVPGILIMMCITGPMMAGYFLLVELHSGSMERMLVTPLNRTAMLIGRTLKELVLLLAQAVLIIVLALPMGFELHPVGVLAGLVVLIVFGVGLGALSFALAIASHPGGELFYSITQTIMFPLILLSGMLLPLDFGPGWLQALGAINPVTYIVDAERLLFSGVFGDVSVLYGALAAGLVAAIGLAVGTRSMRRGV</sequence>
<keyword evidence="6" id="KW-1003">Cell membrane</keyword>
<feature type="transmembrane region" description="Helical" evidence="6">
    <location>
        <begin position="171"/>
        <end position="191"/>
    </location>
</feature>
<dbReference type="AlphaFoldDB" id="A0A1G7RXI2"/>
<keyword evidence="4 6" id="KW-0472">Membrane</keyword>
<feature type="transmembrane region" description="Helical" evidence="6">
    <location>
        <begin position="139"/>
        <end position="164"/>
    </location>
</feature>
<dbReference type="InterPro" id="IPR047817">
    <property type="entry name" value="ABC2_TM_bact-type"/>
</dbReference>
<dbReference type="GO" id="GO:0046677">
    <property type="term" value="P:response to antibiotic"/>
    <property type="evidence" value="ECO:0007669"/>
    <property type="project" value="UniProtKB-KW"/>
</dbReference>
<proteinExistence type="inferred from homology"/>
<evidence type="ECO:0000256" key="5">
    <source>
        <dbReference type="ARBA" id="ARBA00023251"/>
    </source>
</evidence>
<gene>
    <name evidence="8" type="ORF">SAMN05421505_10284</name>
</gene>
<dbReference type="EMBL" id="FNCN01000002">
    <property type="protein sequence ID" value="SDG15394.1"/>
    <property type="molecule type" value="Genomic_DNA"/>
</dbReference>
<evidence type="ECO:0000256" key="3">
    <source>
        <dbReference type="ARBA" id="ARBA00022989"/>
    </source>
</evidence>
<keyword evidence="6" id="KW-0813">Transport</keyword>
<dbReference type="PRINTS" id="PR00164">
    <property type="entry name" value="ABC2TRNSPORT"/>
</dbReference>
<keyword evidence="9" id="KW-1185">Reference proteome</keyword>
<dbReference type="PANTHER" id="PTHR43229:SF3">
    <property type="entry name" value="ABC-TYPE MULTIDRUG TRANSPORT SYSTEM, PERMEASE COMPONENT"/>
    <property type="match status" value="1"/>
</dbReference>
<dbReference type="Pfam" id="PF01061">
    <property type="entry name" value="ABC2_membrane"/>
    <property type="match status" value="1"/>
</dbReference>
<dbReference type="OrthoDB" id="9255971at2"/>
<feature type="transmembrane region" description="Helical" evidence="6">
    <location>
        <begin position="62"/>
        <end position="85"/>
    </location>
</feature>
<protein>
    <recommendedName>
        <fullName evidence="6">Transport permease protein</fullName>
    </recommendedName>
</protein>
<evidence type="ECO:0000313" key="9">
    <source>
        <dbReference type="Proteomes" id="UP000198923"/>
    </source>
</evidence>
<evidence type="ECO:0000256" key="4">
    <source>
        <dbReference type="ARBA" id="ARBA00023136"/>
    </source>
</evidence>
<accession>A0A1G7RXI2</accession>
<dbReference type="GO" id="GO:0043190">
    <property type="term" value="C:ATP-binding cassette (ABC) transporter complex"/>
    <property type="evidence" value="ECO:0007669"/>
    <property type="project" value="InterPro"/>
</dbReference>
<dbReference type="PROSITE" id="PS51012">
    <property type="entry name" value="ABC_TM2"/>
    <property type="match status" value="1"/>
</dbReference>
<comment type="similarity">
    <text evidence="6">Belongs to the ABC-2 integral membrane protein family.</text>
</comment>